<evidence type="ECO:0000313" key="8">
    <source>
        <dbReference type="EMBL" id="CAD6941785.1"/>
    </source>
</evidence>
<dbReference type="GO" id="GO:0006351">
    <property type="term" value="P:DNA-templated transcription"/>
    <property type="evidence" value="ECO:0007669"/>
    <property type="project" value="InterPro"/>
</dbReference>
<evidence type="ECO:0000259" key="7">
    <source>
        <dbReference type="SMART" id="SM00662"/>
    </source>
</evidence>
<dbReference type="CDD" id="cd07032">
    <property type="entry name" value="RNAP_I_II_AC40"/>
    <property type="match status" value="1"/>
</dbReference>
<dbReference type="PANTHER" id="PTHR11800">
    <property type="entry name" value="DNA-DIRECTED RNA POLYMERASE"/>
    <property type="match status" value="1"/>
</dbReference>
<comment type="caution">
    <text evidence="9">The sequence shown here is derived from an EMBL/GenBank/DDBJ whole genome shotgun (WGS) entry which is preliminary data.</text>
</comment>
<protein>
    <recommendedName>
        <fullName evidence="2">DNA-directed RNA polymerases I and III subunit RPAC1</fullName>
    </recommendedName>
</protein>
<dbReference type="FunFam" id="2.170.120.12:FF:000003">
    <property type="entry name" value="Dna-directed rna polymerases i and iii subunit"/>
    <property type="match status" value="1"/>
</dbReference>
<dbReference type="InterPro" id="IPR050518">
    <property type="entry name" value="Rpo3/RPB3_RNA_Pol_subunit"/>
</dbReference>
<dbReference type="GO" id="GO:0005666">
    <property type="term" value="C:RNA polymerase III complex"/>
    <property type="evidence" value="ECO:0007669"/>
    <property type="project" value="TreeGrafter"/>
</dbReference>
<comment type="similarity">
    <text evidence="6">Belongs to the archaeal Rpo3/eukaryotic RPB3 RNA polymerase subunit family.</text>
</comment>
<name>A0A177U8E5_9BASI</name>
<dbReference type="HAMAP" id="MF_00320">
    <property type="entry name" value="RNApol_arch_Rpo3"/>
    <property type="match status" value="1"/>
</dbReference>
<evidence type="ECO:0000256" key="1">
    <source>
        <dbReference type="ARBA" id="ARBA00004123"/>
    </source>
</evidence>
<dbReference type="GO" id="GO:0003899">
    <property type="term" value="F:DNA-directed RNA polymerase activity"/>
    <property type="evidence" value="ECO:0007669"/>
    <property type="project" value="InterPro"/>
</dbReference>
<keyword evidence="4" id="KW-0804">Transcription</keyword>
<evidence type="ECO:0000313" key="11">
    <source>
        <dbReference type="Proteomes" id="UP000836402"/>
    </source>
</evidence>
<dbReference type="GO" id="GO:0046983">
    <property type="term" value="F:protein dimerization activity"/>
    <property type="evidence" value="ECO:0007669"/>
    <property type="project" value="InterPro"/>
</dbReference>
<evidence type="ECO:0000313" key="9">
    <source>
        <dbReference type="EMBL" id="KAE8237466.1"/>
    </source>
</evidence>
<feature type="domain" description="DNA-directed RNA polymerase RpoA/D/Rpb3-type" evidence="7">
    <location>
        <begin position="71"/>
        <end position="352"/>
    </location>
</feature>
<dbReference type="Gene3D" id="3.30.1360.10">
    <property type="entry name" value="RNA polymerase, RBP11-like subunit"/>
    <property type="match status" value="1"/>
</dbReference>
<dbReference type="InterPro" id="IPR011263">
    <property type="entry name" value="DNA-dir_RNA_pol_RpoA/D/Rpb3"/>
</dbReference>
<dbReference type="Pfam" id="PF01000">
    <property type="entry name" value="RNA_pol_A_bac"/>
    <property type="match status" value="1"/>
</dbReference>
<keyword evidence="11" id="KW-1185">Reference proteome</keyword>
<evidence type="ECO:0000256" key="4">
    <source>
        <dbReference type="ARBA" id="ARBA00023163"/>
    </source>
</evidence>
<evidence type="ECO:0000256" key="3">
    <source>
        <dbReference type="ARBA" id="ARBA00022478"/>
    </source>
</evidence>
<dbReference type="InterPro" id="IPR022842">
    <property type="entry name" value="RNAP_Rpo3/Rpb3/RPAC1"/>
</dbReference>
<dbReference type="GO" id="GO:0055029">
    <property type="term" value="C:nuclear DNA-directed RNA polymerase complex"/>
    <property type="evidence" value="ECO:0007669"/>
    <property type="project" value="UniProtKB-ARBA"/>
</dbReference>
<dbReference type="InterPro" id="IPR001514">
    <property type="entry name" value="DNA-dir_RNA_pol_30-40kDasu_CS"/>
</dbReference>
<dbReference type="Proteomes" id="UP000836402">
    <property type="component" value="Unassembled WGS sequence"/>
</dbReference>
<dbReference type="GO" id="GO:0003677">
    <property type="term" value="F:DNA binding"/>
    <property type="evidence" value="ECO:0007669"/>
    <property type="project" value="InterPro"/>
</dbReference>
<comment type="subcellular location">
    <subcellularLocation>
        <location evidence="1">Nucleus</location>
    </subcellularLocation>
</comment>
<dbReference type="Proteomes" id="UP000077671">
    <property type="component" value="Unassembled WGS sequence"/>
</dbReference>
<dbReference type="Pfam" id="PF01193">
    <property type="entry name" value="RNA_pol_L"/>
    <property type="match status" value="1"/>
</dbReference>
<dbReference type="EMBL" id="LWDD02003312">
    <property type="protein sequence ID" value="KAE8237466.1"/>
    <property type="molecule type" value="Genomic_DNA"/>
</dbReference>
<dbReference type="InterPro" id="IPR036603">
    <property type="entry name" value="RBP11-like"/>
</dbReference>
<keyword evidence="3" id="KW-0240">DNA-directed RNA polymerase</keyword>
<dbReference type="AlphaFoldDB" id="A0A177U8E5"/>
<dbReference type="SUPFAM" id="SSF56553">
    <property type="entry name" value="Insert subdomain of RNA polymerase alpha subunit"/>
    <property type="match status" value="1"/>
</dbReference>
<organism evidence="9 10">
    <name type="scientific">Tilletia caries</name>
    <name type="common">wheat bunt fungus</name>
    <dbReference type="NCBI Taxonomy" id="13290"/>
    <lineage>
        <taxon>Eukaryota</taxon>
        <taxon>Fungi</taxon>
        <taxon>Dikarya</taxon>
        <taxon>Basidiomycota</taxon>
        <taxon>Ustilaginomycotina</taxon>
        <taxon>Exobasidiomycetes</taxon>
        <taxon>Tilletiales</taxon>
        <taxon>Tilletiaceae</taxon>
        <taxon>Tilletia</taxon>
    </lineage>
</organism>
<dbReference type="PANTHER" id="PTHR11800:SF13">
    <property type="entry name" value="DNA-DIRECTED RNA POLYMERASES I AND III SUBUNIT RPAC1"/>
    <property type="match status" value="1"/>
</dbReference>
<accession>A0A177U8E5</accession>
<evidence type="ECO:0000256" key="6">
    <source>
        <dbReference type="ARBA" id="ARBA00025804"/>
    </source>
</evidence>
<dbReference type="InterPro" id="IPR011262">
    <property type="entry name" value="DNA-dir_RNA_pol_insert"/>
</dbReference>
<dbReference type="EMBL" id="CAJHJG010004518">
    <property type="protein sequence ID" value="CAD6941785.1"/>
    <property type="molecule type" value="Genomic_DNA"/>
</dbReference>
<gene>
    <name evidence="9" type="ORF">A4X03_0g9111</name>
    <name evidence="8" type="ORF">JKIAZH3_G4478</name>
</gene>
<dbReference type="InterPro" id="IPR033901">
    <property type="entry name" value="RNAPI/III_AC40"/>
</dbReference>
<reference evidence="8" key="3">
    <citation type="submission" date="2020-10" db="EMBL/GenBank/DDBJ databases">
        <authorList>
            <person name="Sedaghatjoo S."/>
        </authorList>
    </citation>
    <scope>NUCLEOTIDE SEQUENCE</scope>
    <source>
        <strain evidence="8">AZH3</strain>
    </source>
</reference>
<dbReference type="SUPFAM" id="SSF55257">
    <property type="entry name" value="RBP11-like subunits of RNA polymerase"/>
    <property type="match status" value="1"/>
</dbReference>
<reference evidence="9" key="2">
    <citation type="journal article" date="2019" name="IMA Fungus">
        <title>Genome sequencing and comparison of five Tilletia species to identify candidate genes for the detection of regulated species infecting wheat.</title>
        <authorList>
            <person name="Nguyen H.D.T."/>
            <person name="Sultana T."/>
            <person name="Kesanakurti P."/>
            <person name="Hambleton S."/>
        </authorList>
    </citation>
    <scope>NUCLEOTIDE SEQUENCE</scope>
    <source>
        <strain evidence="9">DAOMC 238032</strain>
    </source>
</reference>
<dbReference type="SMART" id="SM00662">
    <property type="entry name" value="RPOLD"/>
    <property type="match status" value="1"/>
</dbReference>
<reference evidence="9" key="1">
    <citation type="submission" date="2016-04" db="EMBL/GenBank/DDBJ databases">
        <authorList>
            <person name="Nguyen H.D."/>
            <person name="Kesanakurti P."/>
            <person name="Cullis J."/>
            <person name="Levesque C.A."/>
            <person name="Hambleton S."/>
        </authorList>
    </citation>
    <scope>NUCLEOTIDE SEQUENCE</scope>
    <source>
        <strain evidence="9">DAOMC 238032</strain>
    </source>
</reference>
<dbReference type="PROSITE" id="PS00446">
    <property type="entry name" value="RNA_POL_D_30KD"/>
    <property type="match status" value="1"/>
</dbReference>
<dbReference type="Gene3D" id="2.170.120.12">
    <property type="entry name" value="DNA-directed RNA polymerase, insert domain"/>
    <property type="match status" value="1"/>
</dbReference>
<sequence length="369" mass="40984">MPRRTEAEAATEAAQNVHTARLVGILPERVANVSAPDFPYHYPLDPSSSSAHAPQVHAPLQLRITRLSPYRIEFDLIGVDASIANALRRTLIAEVPTVAIEHVYVFNNTSIVQDEVLAHRLGLVPLDIPPHVLNFKGPDDEGNDTNTVVFYLDATCTRNEAAKKGETDPEKLYNNASVTSSQLSWSPRGGQEEDFGGHQLRPVLPDILLAKLRPGQTVNLELHCEKGIGKDHAKFSPVCPGSYRLLPKITILPPGIPQELIPKFRKCFPEGVIGVRTNERTGEEEAYVADARKDTVSREVLRHKEFEGLVKLDRVRDHFLFELESSGVYAPEALLPAAIEVMLEKIRTVRKGVDELIRRDALQVDAMQI</sequence>
<evidence type="ECO:0000256" key="2">
    <source>
        <dbReference type="ARBA" id="ARBA00022083"/>
    </source>
</evidence>
<dbReference type="GO" id="GO:0005736">
    <property type="term" value="C:RNA polymerase I complex"/>
    <property type="evidence" value="ECO:0007669"/>
    <property type="project" value="TreeGrafter"/>
</dbReference>
<keyword evidence="5" id="KW-0539">Nucleus</keyword>
<proteinExistence type="inferred from homology"/>
<dbReference type="InterPro" id="IPR036643">
    <property type="entry name" value="RNApol_insert_sf"/>
</dbReference>
<evidence type="ECO:0000256" key="5">
    <source>
        <dbReference type="ARBA" id="ARBA00023242"/>
    </source>
</evidence>
<evidence type="ECO:0000313" key="10">
    <source>
        <dbReference type="Proteomes" id="UP000077671"/>
    </source>
</evidence>